<comment type="caution">
    <text evidence="5">The sequence shown here is derived from an EMBL/GenBank/DDBJ whole genome shotgun (WGS) entry which is preliminary data.</text>
</comment>
<dbReference type="RefSeq" id="WP_189055410.1">
    <property type="nucleotide sequence ID" value="NZ_BMMK01000005.1"/>
</dbReference>
<evidence type="ECO:0000313" key="6">
    <source>
        <dbReference type="Proteomes" id="UP000637578"/>
    </source>
</evidence>
<dbReference type="GO" id="GO:0000166">
    <property type="term" value="F:nucleotide binding"/>
    <property type="evidence" value="ECO:0007669"/>
    <property type="project" value="InterPro"/>
</dbReference>
<comment type="similarity">
    <text evidence="1">Belongs to the Gfo/Idh/MocA family.</text>
</comment>
<dbReference type="SUPFAM" id="SSF51735">
    <property type="entry name" value="NAD(P)-binding Rossmann-fold domains"/>
    <property type="match status" value="1"/>
</dbReference>
<reference evidence="5" key="2">
    <citation type="submission" date="2020-09" db="EMBL/GenBank/DDBJ databases">
        <authorList>
            <person name="Sun Q."/>
            <person name="Zhou Y."/>
        </authorList>
    </citation>
    <scope>NUCLEOTIDE SEQUENCE</scope>
    <source>
        <strain evidence="5">CGMCC 4.5737</strain>
    </source>
</reference>
<dbReference type="InterPro" id="IPR036291">
    <property type="entry name" value="NAD(P)-bd_dom_sf"/>
</dbReference>
<dbReference type="AlphaFoldDB" id="A0A8J3C9G1"/>
<dbReference type="Proteomes" id="UP000637578">
    <property type="component" value="Unassembled WGS sequence"/>
</dbReference>
<dbReference type="PANTHER" id="PTHR42840">
    <property type="entry name" value="NAD(P)-BINDING ROSSMANN-FOLD SUPERFAMILY PROTEIN-RELATED"/>
    <property type="match status" value="1"/>
</dbReference>
<dbReference type="Pfam" id="PF01408">
    <property type="entry name" value="GFO_IDH_MocA"/>
    <property type="match status" value="1"/>
</dbReference>
<sequence>MRIGLAGVGRIGAFHAQTLRTLPAIGTLVLADTDAVRAHLVAAQLGETGVVVLDRPDDLFSAGLDGLVIAAATDAHPELLERGVDAGIPVFCEKPVAPDVQGTLAVIDRVGGTEVPVQVGFQRRFDAGYTAARDAVAAGKLGWVHTVRACTLDPGPPTPEYVAASGGFFRDCSVHDFDIIRWVTGREVVEVFARGTNRGADFFRASGDVDTLAAMLVLDDDTLALVSATRYNAAGYDVRLEVLGSQDSVAVGLDDRLPLRSVEPGVRWPGGPAYPLFMDRFRPAFAAELSAFVDLVAGRGQSPCTVFDALEAFYIAEACERSRQENRSVRLDEVRR</sequence>
<dbReference type="Gene3D" id="3.40.50.720">
    <property type="entry name" value="NAD(P)-binding Rossmann-like Domain"/>
    <property type="match status" value="1"/>
</dbReference>
<accession>A0A8J3C9G1</accession>
<protein>
    <submittedName>
        <fullName evidence="5">Myo-inositol 2-dehydrogenase</fullName>
    </submittedName>
</protein>
<dbReference type="InterPro" id="IPR000683">
    <property type="entry name" value="Gfo/Idh/MocA-like_OxRdtase_N"/>
</dbReference>
<gene>
    <name evidence="5" type="primary">iolG</name>
    <name evidence="5" type="ORF">GCM10012275_15600</name>
</gene>
<evidence type="ECO:0000313" key="5">
    <source>
        <dbReference type="EMBL" id="GGM45430.1"/>
    </source>
</evidence>
<feature type="domain" description="GFO/IDH/MocA-like oxidoreductase" evidence="4">
    <location>
        <begin position="129"/>
        <end position="248"/>
    </location>
</feature>
<proteinExistence type="inferred from homology"/>
<dbReference type="Gene3D" id="3.30.360.10">
    <property type="entry name" value="Dihydrodipicolinate Reductase, domain 2"/>
    <property type="match status" value="1"/>
</dbReference>
<feature type="domain" description="Gfo/Idh/MocA-like oxidoreductase N-terminal" evidence="3">
    <location>
        <begin position="1"/>
        <end position="121"/>
    </location>
</feature>
<evidence type="ECO:0000256" key="2">
    <source>
        <dbReference type="ARBA" id="ARBA00023002"/>
    </source>
</evidence>
<reference evidence="5" key="1">
    <citation type="journal article" date="2014" name="Int. J. Syst. Evol. Microbiol.">
        <title>Complete genome sequence of Corynebacterium casei LMG S-19264T (=DSM 44701T), isolated from a smear-ripened cheese.</title>
        <authorList>
            <consortium name="US DOE Joint Genome Institute (JGI-PGF)"/>
            <person name="Walter F."/>
            <person name="Albersmeier A."/>
            <person name="Kalinowski J."/>
            <person name="Ruckert C."/>
        </authorList>
    </citation>
    <scope>NUCLEOTIDE SEQUENCE</scope>
    <source>
        <strain evidence="5">CGMCC 4.5737</strain>
    </source>
</reference>
<keyword evidence="2" id="KW-0560">Oxidoreductase</keyword>
<dbReference type="GO" id="GO:0016491">
    <property type="term" value="F:oxidoreductase activity"/>
    <property type="evidence" value="ECO:0007669"/>
    <property type="project" value="UniProtKB-KW"/>
</dbReference>
<name>A0A8J3C9G1_9PSEU</name>
<dbReference type="SUPFAM" id="SSF55347">
    <property type="entry name" value="Glyceraldehyde-3-phosphate dehydrogenase-like, C-terminal domain"/>
    <property type="match status" value="1"/>
</dbReference>
<dbReference type="InterPro" id="IPR055170">
    <property type="entry name" value="GFO_IDH_MocA-like_dom"/>
</dbReference>
<evidence type="ECO:0000259" key="4">
    <source>
        <dbReference type="Pfam" id="PF22725"/>
    </source>
</evidence>
<keyword evidence="6" id="KW-1185">Reference proteome</keyword>
<dbReference type="PANTHER" id="PTHR42840:SF3">
    <property type="entry name" value="BINDING ROSSMANN FOLD OXIDOREDUCTASE, PUTATIVE (AFU_ORTHOLOGUE AFUA_2G10240)-RELATED"/>
    <property type="match status" value="1"/>
</dbReference>
<dbReference type="EMBL" id="BMMK01000005">
    <property type="protein sequence ID" value="GGM45430.1"/>
    <property type="molecule type" value="Genomic_DNA"/>
</dbReference>
<evidence type="ECO:0000259" key="3">
    <source>
        <dbReference type="Pfam" id="PF01408"/>
    </source>
</evidence>
<organism evidence="5 6">
    <name type="scientific">Longimycelium tulufanense</name>
    <dbReference type="NCBI Taxonomy" id="907463"/>
    <lineage>
        <taxon>Bacteria</taxon>
        <taxon>Bacillati</taxon>
        <taxon>Actinomycetota</taxon>
        <taxon>Actinomycetes</taxon>
        <taxon>Pseudonocardiales</taxon>
        <taxon>Pseudonocardiaceae</taxon>
        <taxon>Longimycelium</taxon>
    </lineage>
</organism>
<dbReference type="Pfam" id="PF22725">
    <property type="entry name" value="GFO_IDH_MocA_C3"/>
    <property type="match status" value="1"/>
</dbReference>
<evidence type="ECO:0000256" key="1">
    <source>
        <dbReference type="ARBA" id="ARBA00010928"/>
    </source>
</evidence>